<evidence type="ECO:0000313" key="7">
    <source>
        <dbReference type="EMBL" id="TPX53693.1"/>
    </source>
</evidence>
<dbReference type="Gene3D" id="3.40.50.2300">
    <property type="match status" value="1"/>
</dbReference>
<keyword evidence="2" id="KW-0902">Two-component regulatory system</keyword>
<dbReference type="SMART" id="SM00387">
    <property type="entry name" value="HATPase_c"/>
    <property type="match status" value="1"/>
</dbReference>
<dbReference type="PANTHER" id="PTHR45339">
    <property type="entry name" value="HYBRID SIGNAL TRANSDUCTION HISTIDINE KINASE J"/>
    <property type="match status" value="1"/>
</dbReference>
<dbReference type="PRINTS" id="PR00344">
    <property type="entry name" value="BCTRLSENSOR"/>
</dbReference>
<dbReference type="SUPFAM" id="SSF55874">
    <property type="entry name" value="ATPase domain of HSP90 chaperone/DNA topoisomerase II/histidine kinase"/>
    <property type="match status" value="1"/>
</dbReference>
<feature type="compositionally biased region" description="Polar residues" evidence="4">
    <location>
        <begin position="680"/>
        <end position="698"/>
    </location>
</feature>
<keyword evidence="8" id="KW-1185">Reference proteome</keyword>
<dbReference type="GO" id="GO:0000155">
    <property type="term" value="F:phosphorelay sensor kinase activity"/>
    <property type="evidence" value="ECO:0007669"/>
    <property type="project" value="InterPro"/>
</dbReference>
<sequence>MAPPHRAFTSSRLPVTVPLLIALSLIQYLSFTESVVCFAQGAMLGVALLETIRRYQAEHQLRSITASATSSRIREDEKPKQPIDRPQCVVEQKPEHKSSSESVRRFLSTISHEIRTSLNGIIGLGTLLADTPLNTDQLDLLKSLRECSDGLLLIVNDVLDFSKIDAGKLDLDIRPFDLVACLQSACHLLDLNASPKGIQMTQSIAEGTPKYVVGDANRLRQVLINLLGNAVKFTDKGGVHVRVKGEDVTNAEGVITHVKVQFEVEDTGIGIHPESMEGLFQSFSQIHSTEKRCYGGTGLGLAISKRLVELMDEKDGRMWATSCYGKGSTFYVSLSMPVCTQEATMSANAGLKKTEAYSWLNAENAEKQGALPIAPAADCSPGAYKTLAERVPIRILVAEDNLVNQKLSLRLLQKLGYNSDYVDLVEDGREAVNAIVAKPYDLILMDIQMPHMSGLEATRAIRADPSVAQRGLQPVILALTANAMETDRNSCLDAGMNGHVSKPVKLETLANVIELHGADLMATKLSSKVPDPSNIASVTTAGVTSSNNSSTVSSSCDGSSLAVAAYSSPCLPIRSDWRPTINSGLQATSAAAAALRQRPRLKHSRSTDSSRSSSESRIGRFSNVSTPRDFSPSAPISRSATPPVPGNDSGSSSIQPLPPDRVVDIPLSNCSSGSINNNIPTRQQQPQHSSPLATYVSV</sequence>
<dbReference type="SMART" id="SM00448">
    <property type="entry name" value="REC"/>
    <property type="match status" value="1"/>
</dbReference>
<dbReference type="CDD" id="cd16922">
    <property type="entry name" value="HATPase_EvgS-ArcB-TorS-like"/>
    <property type="match status" value="1"/>
</dbReference>
<dbReference type="InterPro" id="IPR004358">
    <property type="entry name" value="Sig_transdc_His_kin-like_C"/>
</dbReference>
<evidence type="ECO:0000256" key="4">
    <source>
        <dbReference type="SAM" id="MobiDB-lite"/>
    </source>
</evidence>
<keyword evidence="1 3" id="KW-0597">Phosphoprotein</keyword>
<feature type="region of interest" description="Disordered" evidence="4">
    <location>
        <begin position="588"/>
        <end position="698"/>
    </location>
</feature>
<evidence type="ECO:0000259" key="6">
    <source>
        <dbReference type="PROSITE" id="PS50110"/>
    </source>
</evidence>
<dbReference type="CDD" id="cd17546">
    <property type="entry name" value="REC_hyHK_CKI1_RcsC-like"/>
    <property type="match status" value="1"/>
</dbReference>
<dbReference type="PANTHER" id="PTHR45339:SF1">
    <property type="entry name" value="HYBRID SIGNAL TRANSDUCTION HISTIDINE KINASE J"/>
    <property type="match status" value="1"/>
</dbReference>
<dbReference type="AlphaFoldDB" id="A0A507DQ17"/>
<dbReference type="PROSITE" id="PS50109">
    <property type="entry name" value="HIS_KIN"/>
    <property type="match status" value="1"/>
</dbReference>
<evidence type="ECO:0008006" key="9">
    <source>
        <dbReference type="Google" id="ProtNLM"/>
    </source>
</evidence>
<evidence type="ECO:0000256" key="1">
    <source>
        <dbReference type="ARBA" id="ARBA00022553"/>
    </source>
</evidence>
<feature type="domain" description="Histidine kinase" evidence="5">
    <location>
        <begin position="109"/>
        <end position="338"/>
    </location>
</feature>
<dbReference type="Gene3D" id="1.10.287.130">
    <property type="match status" value="1"/>
</dbReference>
<dbReference type="InterPro" id="IPR001789">
    <property type="entry name" value="Sig_transdc_resp-reg_receiver"/>
</dbReference>
<evidence type="ECO:0000256" key="3">
    <source>
        <dbReference type="PROSITE-ProRule" id="PRU00169"/>
    </source>
</evidence>
<dbReference type="InterPro" id="IPR011006">
    <property type="entry name" value="CheY-like_superfamily"/>
</dbReference>
<feature type="domain" description="Response regulatory" evidence="6">
    <location>
        <begin position="394"/>
        <end position="517"/>
    </location>
</feature>
<feature type="modified residue" description="4-aspartylphosphate" evidence="3">
    <location>
        <position position="446"/>
    </location>
</feature>
<dbReference type="Pfam" id="PF02518">
    <property type="entry name" value="HATPase_c"/>
    <property type="match status" value="1"/>
</dbReference>
<feature type="compositionally biased region" description="Low complexity" evidence="4">
    <location>
        <begin position="668"/>
        <end position="679"/>
    </location>
</feature>
<dbReference type="SUPFAM" id="SSF47384">
    <property type="entry name" value="Homodimeric domain of signal transducing histidine kinase"/>
    <property type="match status" value="1"/>
</dbReference>
<reference evidence="7 8" key="1">
    <citation type="journal article" date="2019" name="Sci. Rep.">
        <title>Comparative genomics of chytrid fungi reveal insights into the obligate biotrophic and pathogenic lifestyle of Synchytrium endobioticum.</title>
        <authorList>
            <person name="van de Vossenberg B.T.L.H."/>
            <person name="Warris S."/>
            <person name="Nguyen H.D.T."/>
            <person name="van Gent-Pelzer M.P.E."/>
            <person name="Joly D.L."/>
            <person name="van de Geest H.C."/>
            <person name="Bonants P.J.M."/>
            <person name="Smith D.S."/>
            <person name="Levesque C.A."/>
            <person name="van der Lee T.A.J."/>
        </authorList>
    </citation>
    <scope>NUCLEOTIDE SEQUENCE [LARGE SCALE GENOMIC DNA]</scope>
    <source>
        <strain evidence="7 8">CBS 809.83</strain>
    </source>
</reference>
<dbReference type="Proteomes" id="UP000318582">
    <property type="component" value="Unassembled WGS sequence"/>
</dbReference>
<dbReference type="SMART" id="SM00388">
    <property type="entry name" value="HisKA"/>
    <property type="match status" value="1"/>
</dbReference>
<dbReference type="SUPFAM" id="SSF52172">
    <property type="entry name" value="CheY-like"/>
    <property type="match status" value="1"/>
</dbReference>
<dbReference type="EMBL" id="QEAQ01000207">
    <property type="protein sequence ID" value="TPX53693.1"/>
    <property type="molecule type" value="Genomic_DNA"/>
</dbReference>
<evidence type="ECO:0000313" key="8">
    <source>
        <dbReference type="Proteomes" id="UP000318582"/>
    </source>
</evidence>
<dbReference type="CDD" id="cd00082">
    <property type="entry name" value="HisKA"/>
    <property type="match status" value="1"/>
</dbReference>
<evidence type="ECO:0000256" key="2">
    <source>
        <dbReference type="ARBA" id="ARBA00023012"/>
    </source>
</evidence>
<dbReference type="InterPro" id="IPR005467">
    <property type="entry name" value="His_kinase_dom"/>
</dbReference>
<comment type="caution">
    <text evidence="7">The sequence shown here is derived from an EMBL/GenBank/DDBJ whole genome shotgun (WGS) entry which is preliminary data.</text>
</comment>
<feature type="region of interest" description="Disordered" evidence="4">
    <location>
        <begin position="68"/>
        <end position="97"/>
    </location>
</feature>
<protein>
    <recommendedName>
        <fullName evidence="9">Histidine kinase</fullName>
    </recommendedName>
</protein>
<name>A0A507DQ17_9FUNG</name>
<dbReference type="Pfam" id="PF00512">
    <property type="entry name" value="HisKA"/>
    <property type="match status" value="1"/>
</dbReference>
<dbReference type="InterPro" id="IPR036890">
    <property type="entry name" value="HATPase_C_sf"/>
</dbReference>
<dbReference type="PROSITE" id="PS50110">
    <property type="entry name" value="RESPONSE_REGULATORY"/>
    <property type="match status" value="1"/>
</dbReference>
<evidence type="ECO:0000259" key="5">
    <source>
        <dbReference type="PROSITE" id="PS50109"/>
    </source>
</evidence>
<dbReference type="InterPro" id="IPR003661">
    <property type="entry name" value="HisK_dim/P_dom"/>
</dbReference>
<organism evidence="7 8">
    <name type="scientific">Powellomyces hirtus</name>
    <dbReference type="NCBI Taxonomy" id="109895"/>
    <lineage>
        <taxon>Eukaryota</taxon>
        <taxon>Fungi</taxon>
        <taxon>Fungi incertae sedis</taxon>
        <taxon>Chytridiomycota</taxon>
        <taxon>Chytridiomycota incertae sedis</taxon>
        <taxon>Chytridiomycetes</taxon>
        <taxon>Spizellomycetales</taxon>
        <taxon>Powellomycetaceae</taxon>
        <taxon>Powellomyces</taxon>
    </lineage>
</organism>
<proteinExistence type="predicted"/>
<accession>A0A507DQ17</accession>
<feature type="compositionally biased region" description="Polar residues" evidence="4">
    <location>
        <begin position="623"/>
        <end position="640"/>
    </location>
</feature>
<gene>
    <name evidence="7" type="ORF">PhCBS80983_g06228</name>
</gene>
<dbReference type="InterPro" id="IPR036097">
    <property type="entry name" value="HisK_dim/P_sf"/>
</dbReference>
<dbReference type="InterPro" id="IPR003594">
    <property type="entry name" value="HATPase_dom"/>
</dbReference>
<dbReference type="FunFam" id="3.30.565.10:FF:000010">
    <property type="entry name" value="Sensor histidine kinase RcsC"/>
    <property type="match status" value="1"/>
</dbReference>
<feature type="compositionally biased region" description="Basic and acidic residues" evidence="4">
    <location>
        <begin position="72"/>
        <end position="83"/>
    </location>
</feature>
<dbReference type="Pfam" id="PF00072">
    <property type="entry name" value="Response_reg"/>
    <property type="match status" value="1"/>
</dbReference>
<dbReference type="Gene3D" id="3.30.565.10">
    <property type="entry name" value="Histidine kinase-like ATPase, C-terminal domain"/>
    <property type="match status" value="1"/>
</dbReference>
<dbReference type="STRING" id="109895.A0A507DQ17"/>
<feature type="compositionally biased region" description="Low complexity" evidence="4">
    <location>
        <begin position="607"/>
        <end position="622"/>
    </location>
</feature>